<evidence type="ECO:0000259" key="4">
    <source>
        <dbReference type="Pfam" id="PF18312"/>
    </source>
</evidence>
<dbReference type="Pfam" id="PF18312">
    <property type="entry name" value="ScsC_N"/>
    <property type="match status" value="1"/>
</dbReference>
<dbReference type="PANTHER" id="PTHR35272:SF3">
    <property type="entry name" value="THIOL:DISULFIDE INTERCHANGE PROTEIN DSBC"/>
    <property type="match status" value="1"/>
</dbReference>
<comment type="caution">
    <text evidence="5">The sequence shown here is derived from an EMBL/GenBank/DDBJ whole genome shotgun (WGS) entry which is preliminary data.</text>
</comment>
<evidence type="ECO:0000256" key="2">
    <source>
        <dbReference type="SAM" id="Phobius"/>
    </source>
</evidence>
<keyword evidence="2" id="KW-1133">Transmembrane helix</keyword>
<dbReference type="Pfam" id="PF01323">
    <property type="entry name" value="DSBA"/>
    <property type="match status" value="1"/>
</dbReference>
<sequence length="304" mass="33448">MIQKLFNFALAIIFIILVILFAYKMTKTPDVVSASVHGSSAEVGAEKKDVVDAKDDMQQVIKDYIMNNPEVIVQSLEGLHNKKLAESTKKTSDYLQENKAQIEEAESPPVLGNPKGDIVVVAFYDYNCSFCKKANEYENEIISLDQGVKIVLRPIPILGGTSGYAAKIALAVQKVSSSNFLNIHNELMQMKEITEENVKAMLAKHNIDYTLVENEVNSYSVKQMIAKNFDLAKDLGIKGTPSYVINGNFAPGLIPTDKFKSIIVQLRAGAEENAHPAENTQEEAVPSVEDKSSNDVDSNSTTDK</sequence>
<reference evidence="5 6" key="1">
    <citation type="submission" date="2023-03" db="EMBL/GenBank/DDBJ databases">
        <title>Host association and intracellularity evolved multiple times independently in the Rickettsiales.</title>
        <authorList>
            <person name="Castelli M."/>
            <person name="Nardi T."/>
            <person name="Gammuto L."/>
            <person name="Bellinzona G."/>
            <person name="Sabaneyeva E."/>
            <person name="Potekhin A."/>
            <person name="Serra V."/>
            <person name="Petroni G."/>
            <person name="Sassera D."/>
        </authorList>
    </citation>
    <scope>NUCLEOTIDE SEQUENCE [LARGE SCALE GENOMIC DNA]</scope>
    <source>
        <strain evidence="5 6">Sr 2-6</strain>
    </source>
</reference>
<evidence type="ECO:0000259" key="3">
    <source>
        <dbReference type="Pfam" id="PF01323"/>
    </source>
</evidence>
<keyword evidence="6" id="KW-1185">Reference proteome</keyword>
<protein>
    <submittedName>
        <fullName evidence="5">DsbA family protein</fullName>
    </submittedName>
</protein>
<feature type="domain" description="DSBA-like thioredoxin" evidence="3">
    <location>
        <begin position="120"/>
        <end position="263"/>
    </location>
</feature>
<dbReference type="Gene3D" id="3.40.30.10">
    <property type="entry name" value="Glutaredoxin"/>
    <property type="match status" value="1"/>
</dbReference>
<dbReference type="InterPro" id="IPR041205">
    <property type="entry name" value="ScsC_N"/>
</dbReference>
<dbReference type="InterPro" id="IPR051470">
    <property type="entry name" value="Thiol:disulfide_interchange"/>
</dbReference>
<feature type="domain" description="Copper resistance protein ScsC N-terminal" evidence="4">
    <location>
        <begin position="54"/>
        <end position="79"/>
    </location>
</feature>
<feature type="region of interest" description="Disordered" evidence="1">
    <location>
        <begin position="272"/>
        <end position="304"/>
    </location>
</feature>
<dbReference type="Proteomes" id="UP001291687">
    <property type="component" value="Unassembled WGS sequence"/>
</dbReference>
<name>A0ABU5NCT4_9RICK</name>
<dbReference type="RefSeq" id="WP_322776870.1">
    <property type="nucleotide sequence ID" value="NZ_JARJFB010000066.1"/>
</dbReference>
<feature type="compositionally biased region" description="Low complexity" evidence="1">
    <location>
        <begin position="295"/>
        <end position="304"/>
    </location>
</feature>
<feature type="transmembrane region" description="Helical" evidence="2">
    <location>
        <begin position="6"/>
        <end position="23"/>
    </location>
</feature>
<accession>A0ABU5NCT4</accession>
<keyword evidence="2" id="KW-0812">Transmembrane</keyword>
<dbReference type="SUPFAM" id="SSF52833">
    <property type="entry name" value="Thioredoxin-like"/>
    <property type="match status" value="1"/>
</dbReference>
<organism evidence="5 6">
    <name type="scientific">Candidatus Megaera venefica</name>
    <dbReference type="NCBI Taxonomy" id="2055910"/>
    <lineage>
        <taxon>Bacteria</taxon>
        <taxon>Pseudomonadati</taxon>
        <taxon>Pseudomonadota</taxon>
        <taxon>Alphaproteobacteria</taxon>
        <taxon>Rickettsiales</taxon>
        <taxon>Rickettsiaceae</taxon>
        <taxon>Candidatus Megaera</taxon>
    </lineage>
</organism>
<dbReference type="InterPro" id="IPR001853">
    <property type="entry name" value="DSBA-like_thioredoxin_dom"/>
</dbReference>
<gene>
    <name evidence="5" type="ORF">Megvenef_00942</name>
</gene>
<dbReference type="EMBL" id="JARJFB010000066">
    <property type="protein sequence ID" value="MEA0970973.1"/>
    <property type="molecule type" value="Genomic_DNA"/>
</dbReference>
<evidence type="ECO:0000313" key="5">
    <source>
        <dbReference type="EMBL" id="MEA0970973.1"/>
    </source>
</evidence>
<dbReference type="CDD" id="cd03023">
    <property type="entry name" value="DsbA_Com1_like"/>
    <property type="match status" value="1"/>
</dbReference>
<evidence type="ECO:0000256" key="1">
    <source>
        <dbReference type="SAM" id="MobiDB-lite"/>
    </source>
</evidence>
<evidence type="ECO:0000313" key="6">
    <source>
        <dbReference type="Proteomes" id="UP001291687"/>
    </source>
</evidence>
<dbReference type="PANTHER" id="PTHR35272">
    <property type="entry name" value="THIOL:DISULFIDE INTERCHANGE PROTEIN DSBC-RELATED"/>
    <property type="match status" value="1"/>
</dbReference>
<keyword evidence="2" id="KW-0472">Membrane</keyword>
<proteinExistence type="predicted"/>
<dbReference type="InterPro" id="IPR036249">
    <property type="entry name" value="Thioredoxin-like_sf"/>
</dbReference>